<dbReference type="PROSITE" id="PS00036">
    <property type="entry name" value="BZIP_BASIC"/>
    <property type="match status" value="1"/>
</dbReference>
<dbReference type="InterPro" id="IPR021833">
    <property type="entry name" value="DUF3425"/>
</dbReference>
<evidence type="ECO:0000313" key="3">
    <source>
        <dbReference type="EMBL" id="KNA97173.1"/>
    </source>
</evidence>
<dbReference type="PANTHER" id="PTHR38116:SF5">
    <property type="entry name" value="BZIP DOMAIN-CONTAINING PROTEIN"/>
    <property type="match status" value="1"/>
</dbReference>
<feature type="region of interest" description="Disordered" evidence="1">
    <location>
        <begin position="1"/>
        <end position="34"/>
    </location>
</feature>
<feature type="region of interest" description="Disordered" evidence="1">
    <location>
        <begin position="51"/>
        <end position="86"/>
    </location>
</feature>
<dbReference type="PANTHER" id="PTHR38116">
    <property type="entry name" value="CHROMOSOME 7, WHOLE GENOME SHOTGUN SEQUENCE"/>
    <property type="match status" value="1"/>
</dbReference>
<dbReference type="InterPro" id="IPR004827">
    <property type="entry name" value="bZIP"/>
</dbReference>
<dbReference type="GO" id="GO:0003700">
    <property type="term" value="F:DNA-binding transcription factor activity"/>
    <property type="evidence" value="ECO:0007669"/>
    <property type="project" value="InterPro"/>
</dbReference>
<dbReference type="GeneID" id="28944225"/>
<sequence>MGETTKIQKGKVSANRNSEARREQNRLASRNYREKRKQKLALLNELLEPSNLSSITGNGHIDDVPGPSGSSDTGAPPLQGQTLSSAPLTNHLIPLDLNRFDGTGTYFVPQTWEDFTQESVPTVISNQLVPEFLPVLNKGNPPSLGSHDQWEDVMPGLIQQSSAFTGQPPADYMGYRAIEEVFEDSPDSDHSGSQGASSNDDGSLKDILYGVESLSIEQKRSLLRHLQQDIRGPKSPSSSQNILHQTPGQLQAIQFAKALYKTANARPSLFPAQYTMEPGIFGAIFANCYALGMGGVDEILHDDGCSVFSVTPDEGHHPSKLSFVKSRFLDVSSDLQPIEKQLTFGHHPYIDVIPFKIFRENLITVLDQDPNAIDEGALCHDILSGGFTCWGAGRNSHGMGAGVPWDSRSWEPSIWFLIKYRALAGEWDGELWKSARWWHSARGERIQISQGIDIGSNMFQGTPRR</sequence>
<evidence type="ECO:0000313" key="4">
    <source>
        <dbReference type="Proteomes" id="UP000009097"/>
    </source>
</evidence>
<dbReference type="RefSeq" id="XP_018235219.1">
    <property type="nucleotide sequence ID" value="XM_018379194.1"/>
</dbReference>
<feature type="domain" description="BZIP" evidence="2">
    <location>
        <begin position="21"/>
        <end position="35"/>
    </location>
</feature>
<dbReference type="VEuPathDB" id="FungiDB:FOXG_02001"/>
<name>A0A0J9UCU2_FUSO4</name>
<dbReference type="EMBL" id="DS231697">
    <property type="protein sequence ID" value="KNA97173.1"/>
    <property type="molecule type" value="Genomic_DNA"/>
</dbReference>
<dbReference type="KEGG" id="fox:FOXG_02001"/>
<dbReference type="CDD" id="cd14688">
    <property type="entry name" value="bZIP_YAP"/>
    <property type="match status" value="1"/>
</dbReference>
<proteinExistence type="predicted"/>
<evidence type="ECO:0000259" key="2">
    <source>
        <dbReference type="PROSITE" id="PS00036"/>
    </source>
</evidence>
<reference evidence="3" key="2">
    <citation type="journal article" date="2010" name="Nature">
        <title>Comparative genomics reveals mobile pathogenicity chromosomes in Fusarium.</title>
        <authorList>
            <person name="Ma L.J."/>
            <person name="van der Does H.C."/>
            <person name="Borkovich K.A."/>
            <person name="Coleman J.J."/>
            <person name="Daboussi M.J."/>
            <person name="Di Pietro A."/>
            <person name="Dufresne M."/>
            <person name="Freitag M."/>
            <person name="Grabherr M."/>
            <person name="Henrissat B."/>
            <person name="Houterman P.M."/>
            <person name="Kang S."/>
            <person name="Shim W.B."/>
            <person name="Woloshuk C."/>
            <person name="Xie X."/>
            <person name="Xu J.R."/>
            <person name="Antoniw J."/>
            <person name="Baker S.E."/>
            <person name="Bluhm B.H."/>
            <person name="Breakspear A."/>
            <person name="Brown D.W."/>
            <person name="Butchko R.A."/>
            <person name="Chapman S."/>
            <person name="Coulson R."/>
            <person name="Coutinho P.M."/>
            <person name="Danchin E.G."/>
            <person name="Diener A."/>
            <person name="Gale L.R."/>
            <person name="Gardiner D.M."/>
            <person name="Goff S."/>
            <person name="Hammond-Kosack K.E."/>
            <person name="Hilburn K."/>
            <person name="Hua-Van A."/>
            <person name="Jonkers W."/>
            <person name="Kazan K."/>
            <person name="Kodira C.D."/>
            <person name="Koehrsen M."/>
            <person name="Kumar L."/>
            <person name="Lee Y.H."/>
            <person name="Li L."/>
            <person name="Manners J.M."/>
            <person name="Miranda-Saavedra D."/>
            <person name="Mukherjee M."/>
            <person name="Park G."/>
            <person name="Park J."/>
            <person name="Park S.Y."/>
            <person name="Proctor R.H."/>
            <person name="Regev A."/>
            <person name="Ruiz-Roldan M.C."/>
            <person name="Sain D."/>
            <person name="Sakthikumar S."/>
            <person name="Sykes S."/>
            <person name="Schwartz D.C."/>
            <person name="Turgeon B.G."/>
            <person name="Wapinski I."/>
            <person name="Yoder O."/>
            <person name="Young S."/>
            <person name="Zeng Q."/>
            <person name="Zhou S."/>
            <person name="Galagan J."/>
            <person name="Cuomo C.A."/>
            <person name="Kistler H.C."/>
            <person name="Rep M."/>
        </authorList>
    </citation>
    <scope>NUCLEOTIDE SEQUENCE [LARGE SCALE GENOMIC DNA]</scope>
    <source>
        <strain evidence="3">4287</strain>
    </source>
</reference>
<reference evidence="3" key="1">
    <citation type="submission" date="2007-04" db="EMBL/GenBank/DDBJ databases">
        <authorList>
            <consortium name="The Broad Institute Genome Sequencing Platform"/>
            <person name="Birren B."/>
            <person name="Lander E."/>
            <person name="Galagan J."/>
            <person name="Nusbaum C."/>
            <person name="Devon K."/>
            <person name="Ma L.-J."/>
            <person name="Jaffe D."/>
            <person name="Butler J."/>
            <person name="Alvarez P."/>
            <person name="Gnerre S."/>
            <person name="Grabherr M."/>
            <person name="Kleber M."/>
            <person name="Mauceli E."/>
            <person name="Brockman W."/>
            <person name="MacCallum I.A."/>
            <person name="Young S."/>
            <person name="LaButti K."/>
            <person name="DeCaprio D."/>
            <person name="Crawford M."/>
            <person name="Koehrsen M."/>
            <person name="Engels R."/>
            <person name="Montgomery P."/>
            <person name="Pearson M."/>
            <person name="Howarth C."/>
            <person name="Larson L."/>
            <person name="White J."/>
            <person name="O'Leary S."/>
            <person name="Kodira C."/>
            <person name="Zeng Q."/>
            <person name="Yandava C."/>
            <person name="Alvarado L."/>
            <person name="Kistler C."/>
            <person name="Shim W.-B."/>
            <person name="Kang S."/>
            <person name="Woloshuk C."/>
        </authorList>
    </citation>
    <scope>NUCLEOTIDE SEQUENCE</scope>
    <source>
        <strain evidence="3">4287</strain>
    </source>
</reference>
<dbReference type="AlphaFoldDB" id="A0A0J9UCU2"/>
<accession>A0A0J9UCU2</accession>
<dbReference type="Pfam" id="PF11905">
    <property type="entry name" value="DUF3425"/>
    <property type="match status" value="1"/>
</dbReference>
<dbReference type="RefSeq" id="XP_018235218.1">
    <property type="nucleotide sequence ID" value="XM_018379193.1"/>
</dbReference>
<protein>
    <recommendedName>
        <fullName evidence="2">BZIP domain-containing protein</fullName>
    </recommendedName>
</protein>
<evidence type="ECO:0000256" key="1">
    <source>
        <dbReference type="SAM" id="MobiDB-lite"/>
    </source>
</evidence>
<dbReference type="Proteomes" id="UP000009097">
    <property type="component" value="Unassembled WGS sequence"/>
</dbReference>
<feature type="compositionally biased region" description="Polar residues" evidence="1">
    <location>
        <begin position="68"/>
        <end position="86"/>
    </location>
</feature>
<gene>
    <name evidence="3" type="ORF">FOXG_02001</name>
</gene>
<dbReference type="EMBL" id="DS231697">
    <property type="protein sequence ID" value="KNA97172.1"/>
    <property type="molecule type" value="Genomic_DNA"/>
</dbReference>
<organism evidence="3 4">
    <name type="scientific">Fusarium oxysporum f. sp. lycopersici (strain 4287 / CBS 123668 / FGSC 9935 / NRRL 34936)</name>
    <name type="common">Fusarium vascular wilt of tomato</name>
    <dbReference type="NCBI Taxonomy" id="426428"/>
    <lineage>
        <taxon>Eukaryota</taxon>
        <taxon>Fungi</taxon>
        <taxon>Dikarya</taxon>
        <taxon>Ascomycota</taxon>
        <taxon>Pezizomycotina</taxon>
        <taxon>Sordariomycetes</taxon>
        <taxon>Hypocreomycetidae</taxon>
        <taxon>Hypocreales</taxon>
        <taxon>Nectriaceae</taxon>
        <taxon>Fusarium</taxon>
        <taxon>Fusarium oxysporum species complex</taxon>
    </lineage>
</organism>